<comment type="similarity">
    <text evidence="1">Belongs to the four-carbon acid sugar kinase family.</text>
</comment>
<dbReference type="InterPro" id="IPR037051">
    <property type="entry name" value="4-carb_acid_sugar_kinase_N_sf"/>
</dbReference>
<evidence type="ECO:0000256" key="3">
    <source>
        <dbReference type="ARBA" id="ARBA00022741"/>
    </source>
</evidence>
<evidence type="ECO:0000256" key="1">
    <source>
        <dbReference type="ARBA" id="ARBA00005715"/>
    </source>
</evidence>
<feature type="domain" description="Four-carbon acid sugar kinase nucleotide binding" evidence="8">
    <location>
        <begin position="238"/>
        <end position="403"/>
    </location>
</feature>
<reference evidence="9" key="1">
    <citation type="journal article" date="2021" name="PeerJ">
        <title>Extensive microbial diversity within the chicken gut microbiome revealed by metagenomics and culture.</title>
        <authorList>
            <person name="Gilroy R."/>
            <person name="Ravi A."/>
            <person name="Getino M."/>
            <person name="Pursley I."/>
            <person name="Horton D.L."/>
            <person name="Alikhan N.F."/>
            <person name="Baker D."/>
            <person name="Gharbi K."/>
            <person name="Hall N."/>
            <person name="Watson M."/>
            <person name="Adriaenssens E.M."/>
            <person name="Foster-Nyarko E."/>
            <person name="Jarju S."/>
            <person name="Secka A."/>
            <person name="Antonio M."/>
            <person name="Oren A."/>
            <person name="Chaudhuri R.R."/>
            <person name="La Ragione R."/>
            <person name="Hildebrand F."/>
            <person name="Pallen M.J."/>
        </authorList>
    </citation>
    <scope>NUCLEOTIDE SEQUENCE</scope>
    <source>
        <strain evidence="9">USAMLcec2-132</strain>
    </source>
</reference>
<organism evidence="9 10">
    <name type="scientific">Candidatus Eisenbergiella merdavium</name>
    <dbReference type="NCBI Taxonomy" id="2838551"/>
    <lineage>
        <taxon>Bacteria</taxon>
        <taxon>Bacillati</taxon>
        <taxon>Bacillota</taxon>
        <taxon>Clostridia</taxon>
        <taxon>Lachnospirales</taxon>
        <taxon>Lachnospiraceae</taxon>
        <taxon>Eisenbergiella</taxon>
    </lineage>
</organism>
<dbReference type="Gene3D" id="3.40.50.10840">
    <property type="entry name" value="Putative sugar-binding, N-terminal domain"/>
    <property type="match status" value="1"/>
</dbReference>
<dbReference type="GO" id="GO:0005524">
    <property type="term" value="F:ATP binding"/>
    <property type="evidence" value="ECO:0007669"/>
    <property type="project" value="UniProtKB-KW"/>
</dbReference>
<dbReference type="Proteomes" id="UP000823891">
    <property type="component" value="Unassembled WGS sequence"/>
</dbReference>
<evidence type="ECO:0000259" key="8">
    <source>
        <dbReference type="Pfam" id="PF17042"/>
    </source>
</evidence>
<dbReference type="GO" id="GO:0016301">
    <property type="term" value="F:kinase activity"/>
    <property type="evidence" value="ECO:0007669"/>
    <property type="project" value="UniProtKB-KW"/>
</dbReference>
<dbReference type="SUPFAM" id="SSF142764">
    <property type="entry name" value="YgbK-like"/>
    <property type="match status" value="1"/>
</dbReference>
<keyword evidence="6" id="KW-0119">Carbohydrate metabolism</keyword>
<keyword evidence="3" id="KW-0547">Nucleotide-binding</keyword>
<feature type="domain" description="Four-carbon acid sugar kinase N-terminal" evidence="7">
    <location>
        <begin position="4"/>
        <end position="215"/>
    </location>
</feature>
<keyword evidence="2" id="KW-0808">Transferase</keyword>
<name>A0A9D2NCR0_9FIRM</name>
<evidence type="ECO:0000313" key="10">
    <source>
        <dbReference type="Proteomes" id="UP000823891"/>
    </source>
</evidence>
<dbReference type="InterPro" id="IPR010737">
    <property type="entry name" value="4-carb_acid_sugar_kinase_N"/>
</dbReference>
<evidence type="ECO:0000256" key="4">
    <source>
        <dbReference type="ARBA" id="ARBA00022777"/>
    </source>
</evidence>
<dbReference type="InterPro" id="IPR042213">
    <property type="entry name" value="NBD_C_sf"/>
</dbReference>
<dbReference type="AlphaFoldDB" id="A0A9D2NCR0"/>
<dbReference type="Gene3D" id="3.40.980.20">
    <property type="entry name" value="Four-carbon acid sugar kinase, nucleotide binding domain"/>
    <property type="match status" value="1"/>
</dbReference>
<gene>
    <name evidence="9" type="ORF">H9761_04945</name>
</gene>
<dbReference type="Pfam" id="PF17042">
    <property type="entry name" value="NBD_C"/>
    <property type="match status" value="1"/>
</dbReference>
<keyword evidence="4 9" id="KW-0418">Kinase</keyword>
<evidence type="ECO:0000256" key="5">
    <source>
        <dbReference type="ARBA" id="ARBA00022840"/>
    </source>
</evidence>
<dbReference type="Pfam" id="PF07005">
    <property type="entry name" value="SBD_N"/>
    <property type="match status" value="1"/>
</dbReference>
<keyword evidence="5" id="KW-0067">ATP-binding</keyword>
<comment type="caution">
    <text evidence="9">The sequence shown here is derived from an EMBL/GenBank/DDBJ whole genome shotgun (WGS) entry which is preliminary data.</text>
</comment>
<accession>A0A9D2NCR0</accession>
<sequence>MKKLLVIADDFTGALDTGIQFAASGAVTEILTDTDFDFREYPSTEVFIVDTETRHVSGQEAYRIVYGLVKNAVNAGIDYLYKKTDSGLRGNIAVEVMAALDASGEDFLAFLPAFPEMKRTVENGISYIEGVPLEKSVFGKDPFEPVTCSRVKDFFGKRQEIVKEYHDPSELCIMPGKKQIAIFDSVTDADQTRIGIYLQRNNLLRVAAGCAGFASVIAGLLNISSNKTRAETVKGPLLVMCGSVNEISKRQLACAQKKGYPRVTLTVRQQLESGYLESEEGKTFLKMISQICRSRGVCMIDTCSDRKLIEDYMEKGADSLECVRVRIAERLGEIMKELIGIGLNPTLMVIGGDTLFHFVREVKCRQISLLSELEKGVVYSWMKIDGNFYGVISKSGGFGDEMLLIRLIEEKLKDGRNENAETIFFEDAL</sequence>
<protein>
    <submittedName>
        <fullName evidence="9">Four-carbon acid sugar kinase family protein</fullName>
    </submittedName>
</protein>
<evidence type="ECO:0000256" key="6">
    <source>
        <dbReference type="ARBA" id="ARBA00023277"/>
    </source>
</evidence>
<reference evidence="9" key="2">
    <citation type="submission" date="2021-04" db="EMBL/GenBank/DDBJ databases">
        <authorList>
            <person name="Gilroy R."/>
        </authorList>
    </citation>
    <scope>NUCLEOTIDE SEQUENCE</scope>
    <source>
        <strain evidence="9">USAMLcec2-132</strain>
    </source>
</reference>
<proteinExistence type="inferred from homology"/>
<evidence type="ECO:0000259" key="7">
    <source>
        <dbReference type="Pfam" id="PF07005"/>
    </source>
</evidence>
<evidence type="ECO:0000313" key="9">
    <source>
        <dbReference type="EMBL" id="HJC23036.1"/>
    </source>
</evidence>
<dbReference type="InterPro" id="IPR031475">
    <property type="entry name" value="NBD_C"/>
</dbReference>
<evidence type="ECO:0000256" key="2">
    <source>
        <dbReference type="ARBA" id="ARBA00022679"/>
    </source>
</evidence>
<dbReference type="EMBL" id="DWWS01000018">
    <property type="protein sequence ID" value="HJC23036.1"/>
    <property type="molecule type" value="Genomic_DNA"/>
</dbReference>